<dbReference type="AlphaFoldDB" id="A0A4Y6V5T8"/>
<evidence type="ECO:0000313" key="1">
    <source>
        <dbReference type="EMBL" id="QDH23936.1"/>
    </source>
</evidence>
<evidence type="ECO:0000313" key="2">
    <source>
        <dbReference type="Proteomes" id="UP000317214"/>
    </source>
</evidence>
<dbReference type="PANTHER" id="PTHR11669">
    <property type="entry name" value="REPLICATION FACTOR C / DNA POLYMERASE III GAMMA-TAU SUBUNIT"/>
    <property type="match status" value="1"/>
</dbReference>
<dbReference type="Gene3D" id="3.40.50.300">
    <property type="entry name" value="P-loop containing nucleotide triphosphate hydrolases"/>
    <property type="match status" value="1"/>
</dbReference>
<dbReference type="GO" id="GO:0003887">
    <property type="term" value="F:DNA-directed DNA polymerase activity"/>
    <property type="evidence" value="ECO:0007669"/>
    <property type="project" value="UniProtKB-EC"/>
</dbReference>
<proteinExistence type="predicted"/>
<dbReference type="EMBL" id="CP032485">
    <property type="protein sequence ID" value="QDH23936.1"/>
    <property type="molecule type" value="Genomic_DNA"/>
</dbReference>
<name>A0A4Y6V5T8_9PROT</name>
<dbReference type="InterPro" id="IPR027417">
    <property type="entry name" value="P-loop_NTPase"/>
</dbReference>
<sequence length="313" mass="34012">MIGSEGPDHPRQKNKVYGHGQAEQSFTSALHNGRLHHAWLLHGPAGIGKATLAFRLARVVLKGTDLASPVGRRISAGTHGDLLVIERAKDEKRGRLRAEITAADVRPVQDFLHHTAAEGGWRVVLVDGAEFLNRFAANALLKILEEPPPNTVLLLTSASPGALLPTIRSRCRMLALSPLHERDMRAVLPEVSPDMLSRAQGAPGRALFLAMDSDGSITQLSQKILSGTRLNSDMLAQIERAVRDADGFALLCDLLGEGLASKARQEARLGNVVQAERAARHFAECEAMRRQTEHMNLDKVQAIRQAARSLAES</sequence>
<dbReference type="OrthoDB" id="9811073at2"/>
<organism evidence="1 2">
    <name type="scientific">Neokomagataea tanensis</name>
    <dbReference type="NCBI Taxonomy" id="661191"/>
    <lineage>
        <taxon>Bacteria</taxon>
        <taxon>Pseudomonadati</taxon>
        <taxon>Pseudomonadota</taxon>
        <taxon>Alphaproteobacteria</taxon>
        <taxon>Acetobacterales</taxon>
        <taxon>Acetobacteraceae</taxon>
        <taxon>Neokomagataea</taxon>
    </lineage>
</organism>
<dbReference type="EC" id="2.7.7.7" evidence="1"/>
<accession>A0A4Y6V5T8</accession>
<dbReference type="NCBIfam" id="NF005677">
    <property type="entry name" value="PRK07471.1"/>
    <property type="match status" value="1"/>
</dbReference>
<keyword evidence="2" id="KW-1185">Reference proteome</keyword>
<dbReference type="GO" id="GO:0006261">
    <property type="term" value="P:DNA-templated DNA replication"/>
    <property type="evidence" value="ECO:0007669"/>
    <property type="project" value="TreeGrafter"/>
</dbReference>
<dbReference type="KEGG" id="ntn:D5366_00095"/>
<dbReference type="Pfam" id="PF13177">
    <property type="entry name" value="DNA_pol3_delta2"/>
    <property type="match status" value="1"/>
</dbReference>
<keyword evidence="1" id="KW-0548">Nucleotidyltransferase</keyword>
<reference evidence="1 2" key="1">
    <citation type="submission" date="2018-09" db="EMBL/GenBank/DDBJ databases">
        <title>The complete genome sequence of Neokomagataea tanensis NBRC 106556(T).</title>
        <authorList>
            <person name="Chua K.-O."/>
            <person name="See-Too W.-S."/>
            <person name="Hong K.-W."/>
            <person name="Yin W.-F."/>
            <person name="Chan K.-G."/>
        </authorList>
    </citation>
    <scope>NUCLEOTIDE SEQUENCE [LARGE SCALE GENOMIC DNA]</scope>
    <source>
        <strain evidence="2">AH13 \ NBRC 106556</strain>
    </source>
</reference>
<dbReference type="PANTHER" id="PTHR11669:SF8">
    <property type="entry name" value="DNA POLYMERASE III SUBUNIT DELTA"/>
    <property type="match status" value="1"/>
</dbReference>
<dbReference type="RefSeq" id="WP_141491771.1">
    <property type="nucleotide sequence ID" value="NZ_CP032485.1"/>
</dbReference>
<keyword evidence="1" id="KW-0808">Transferase</keyword>
<dbReference type="GO" id="GO:0009360">
    <property type="term" value="C:DNA polymerase III complex"/>
    <property type="evidence" value="ECO:0007669"/>
    <property type="project" value="TreeGrafter"/>
</dbReference>
<dbReference type="SUPFAM" id="SSF52540">
    <property type="entry name" value="P-loop containing nucleoside triphosphate hydrolases"/>
    <property type="match status" value="1"/>
</dbReference>
<gene>
    <name evidence="1" type="ORF">D5366_00095</name>
</gene>
<dbReference type="InterPro" id="IPR050238">
    <property type="entry name" value="DNA_Rep/Repair_Clamp_Loader"/>
</dbReference>
<protein>
    <submittedName>
        <fullName evidence="1">DNA polymerase III subunit delta</fullName>
        <ecNumber evidence="1">2.7.7.7</ecNumber>
    </submittedName>
</protein>
<dbReference type="Proteomes" id="UP000317214">
    <property type="component" value="Chromosome"/>
</dbReference>